<dbReference type="PANTHER" id="PTHR31313:SF77">
    <property type="entry name" value="ZN(II)2CYS6 TRANSCRIPTION FACTOR (EUROFUNG)"/>
    <property type="match status" value="1"/>
</dbReference>
<evidence type="ECO:0000256" key="7">
    <source>
        <dbReference type="ARBA" id="ARBA00023242"/>
    </source>
</evidence>
<dbReference type="Gene3D" id="4.10.240.10">
    <property type="entry name" value="Zn(2)-C6 fungal-type DNA-binding domain"/>
    <property type="match status" value="1"/>
</dbReference>
<dbReference type="SMART" id="SM00906">
    <property type="entry name" value="Fungal_trans"/>
    <property type="match status" value="1"/>
</dbReference>
<evidence type="ECO:0000256" key="5">
    <source>
        <dbReference type="ARBA" id="ARBA00023125"/>
    </source>
</evidence>
<dbReference type="GO" id="GO:0005634">
    <property type="term" value="C:nucleus"/>
    <property type="evidence" value="ECO:0007669"/>
    <property type="project" value="UniProtKB-SubCell"/>
</dbReference>
<dbReference type="GO" id="GO:0008270">
    <property type="term" value="F:zinc ion binding"/>
    <property type="evidence" value="ECO:0007669"/>
    <property type="project" value="InterPro"/>
</dbReference>
<keyword evidence="2" id="KW-0479">Metal-binding</keyword>
<keyword evidence="5" id="KW-0238">DNA-binding</keyword>
<evidence type="ECO:0000256" key="2">
    <source>
        <dbReference type="ARBA" id="ARBA00022723"/>
    </source>
</evidence>
<keyword evidence="3" id="KW-0862">Zinc</keyword>
<keyword evidence="6" id="KW-0804">Transcription</keyword>
<feature type="compositionally biased region" description="Polar residues" evidence="8">
    <location>
        <begin position="110"/>
        <end position="170"/>
    </location>
</feature>
<dbReference type="GO" id="GO:0006351">
    <property type="term" value="P:DNA-templated transcription"/>
    <property type="evidence" value="ECO:0007669"/>
    <property type="project" value="InterPro"/>
</dbReference>
<dbReference type="SMART" id="SM00066">
    <property type="entry name" value="GAL4"/>
    <property type="match status" value="1"/>
</dbReference>
<evidence type="ECO:0000313" key="11">
    <source>
        <dbReference type="Proteomes" id="UP001153461"/>
    </source>
</evidence>
<comment type="caution">
    <text evidence="10">The sequence shown here is derived from an EMBL/GenBank/DDBJ whole genome shotgun (WGS) entry which is preliminary data.</text>
</comment>
<dbReference type="PANTHER" id="PTHR31313">
    <property type="entry name" value="TY1 ENHANCER ACTIVATOR"/>
    <property type="match status" value="1"/>
</dbReference>
<dbReference type="InterPro" id="IPR001138">
    <property type="entry name" value="Zn2Cys6_DnaBD"/>
</dbReference>
<dbReference type="CDD" id="cd12148">
    <property type="entry name" value="fungal_TF_MHR"/>
    <property type="match status" value="1"/>
</dbReference>
<dbReference type="GO" id="GO:0003677">
    <property type="term" value="F:DNA binding"/>
    <property type="evidence" value="ECO:0007669"/>
    <property type="project" value="UniProtKB-KW"/>
</dbReference>
<reference evidence="10" key="1">
    <citation type="submission" date="2021-07" db="EMBL/GenBank/DDBJ databases">
        <authorList>
            <person name="Branca A.L. A."/>
        </authorList>
    </citation>
    <scope>NUCLEOTIDE SEQUENCE</scope>
</reference>
<evidence type="ECO:0000256" key="8">
    <source>
        <dbReference type="SAM" id="MobiDB-lite"/>
    </source>
</evidence>
<evidence type="ECO:0000256" key="6">
    <source>
        <dbReference type="ARBA" id="ARBA00023163"/>
    </source>
</evidence>
<comment type="subcellular location">
    <subcellularLocation>
        <location evidence="1">Nucleus</location>
    </subcellularLocation>
</comment>
<dbReference type="AlphaFoldDB" id="A0A9W4MNY2"/>
<proteinExistence type="predicted"/>
<dbReference type="SUPFAM" id="SSF57701">
    <property type="entry name" value="Zn2/Cys6 DNA-binding domain"/>
    <property type="match status" value="1"/>
</dbReference>
<dbReference type="Pfam" id="PF00172">
    <property type="entry name" value="Zn_clus"/>
    <property type="match status" value="1"/>
</dbReference>
<accession>A0A9W4MNY2</accession>
<keyword evidence="4" id="KW-0805">Transcription regulation</keyword>
<evidence type="ECO:0000256" key="4">
    <source>
        <dbReference type="ARBA" id="ARBA00023015"/>
    </source>
</evidence>
<dbReference type="Proteomes" id="UP001153461">
    <property type="component" value="Unassembled WGS sequence"/>
</dbReference>
<dbReference type="PROSITE" id="PS00463">
    <property type="entry name" value="ZN2_CY6_FUNGAL_1"/>
    <property type="match status" value="1"/>
</dbReference>
<evidence type="ECO:0000313" key="10">
    <source>
        <dbReference type="EMBL" id="CAG8040768.1"/>
    </source>
</evidence>
<dbReference type="Pfam" id="PF04082">
    <property type="entry name" value="Fungal_trans"/>
    <property type="match status" value="1"/>
</dbReference>
<dbReference type="OrthoDB" id="10252009at2759"/>
<feature type="compositionally biased region" description="Basic and acidic residues" evidence="8">
    <location>
        <begin position="758"/>
        <end position="767"/>
    </location>
</feature>
<feature type="domain" description="Zn(2)-C6 fungal-type" evidence="9">
    <location>
        <begin position="17"/>
        <end position="47"/>
    </location>
</feature>
<dbReference type="InterPro" id="IPR036864">
    <property type="entry name" value="Zn2-C6_fun-type_DNA-bd_sf"/>
</dbReference>
<dbReference type="GO" id="GO:0000981">
    <property type="term" value="F:DNA-binding transcription factor activity, RNA polymerase II-specific"/>
    <property type="evidence" value="ECO:0007669"/>
    <property type="project" value="InterPro"/>
</dbReference>
<name>A0A9W4MNY2_PENNA</name>
<dbReference type="InterPro" id="IPR051615">
    <property type="entry name" value="Transcr_Regulatory_Elem"/>
</dbReference>
<protein>
    <recommendedName>
        <fullName evidence="9">Zn(2)-C6 fungal-type domain-containing protein</fullName>
    </recommendedName>
</protein>
<dbReference type="InterPro" id="IPR007219">
    <property type="entry name" value="XnlR_reg_dom"/>
</dbReference>
<keyword evidence="7" id="KW-0539">Nucleus</keyword>
<evidence type="ECO:0000259" key="9">
    <source>
        <dbReference type="PROSITE" id="PS50048"/>
    </source>
</evidence>
<dbReference type="EMBL" id="CAJVNV010000099">
    <property type="protein sequence ID" value="CAG8040768.1"/>
    <property type="molecule type" value="Genomic_DNA"/>
</dbReference>
<sequence>MTKDSVPPKRRHHASMACVSCRESKVKCDGAKPKCSSCMNKHRECRYQAVDKRKLPLRVAIELLSSRVEQLCLFIRERGLEAPPMPQEKDTALTKVLDLLGLTGVHPTAGDNQTNSKSSNPNPQPASNDLPPNSVSFSALGITNDSNNTWDQTSTSPANVSQNSQSSATVLSDPHIVSTLPVIDTGCLDIPITEQYPPTDDYSDNSLTNWDWTLDFGTCITPPSPEIQDIGIEPSQLPGESSEPSKPLEGPPEPFEPLALQIPPSLDNDTRSTEEIEDLIDELSDRMGTLRFGPGGKARFYGPTSTFNLADAPVSVNTQERLTVDYLDETDYDRQVPLSLEEHLLNLYFAWQDPSFHVVDRELFEKGKTAWNGREETPFYSEALCYAMCSLGAAFETRYHPSFVTFPKSLGQFFGDRAKELIEIELDSPCVATVQALVILSSHEIGVGSDTRGWLYSGMALRLAFDLALHIDLSTYVARGSVTAADADLRRTVFWAAYMVDHLVGFYLGRPFYTNMEDVTVKKPNNDVDYRQPCKWTPYASPIPFDNNSGLFDCVEAVSQQEVSLCELMAPCGYFLYGTSAIPRALLQQLNEKNVAKLLSWKAQLPSFLQINLNDHTSPYLPHVLLLHMQYYQNLIYTHRPWMSKGYPQPQPPKGPGSTHAREMCINSAISIAKILVLYETRYTLRRINIKAVSITSSAVLLLLFAAVSQYQTSEEENIIAHLSTCFRALDEFSLSWQSANRAKDLLVRLQHKWELRTRATKPDRGPDGTGYPPRKRSRTLNRSDAIIPSHGRLPNTQPETRDFQLESGLGWMLMLSGQLPSDGDEDLYSFVANTSIPESNSED</sequence>
<organism evidence="10 11">
    <name type="scientific">Penicillium nalgiovense</name>
    <dbReference type="NCBI Taxonomy" id="60175"/>
    <lineage>
        <taxon>Eukaryota</taxon>
        <taxon>Fungi</taxon>
        <taxon>Dikarya</taxon>
        <taxon>Ascomycota</taxon>
        <taxon>Pezizomycotina</taxon>
        <taxon>Eurotiomycetes</taxon>
        <taxon>Eurotiomycetidae</taxon>
        <taxon>Eurotiales</taxon>
        <taxon>Aspergillaceae</taxon>
        <taxon>Penicillium</taxon>
    </lineage>
</organism>
<feature type="region of interest" description="Disordered" evidence="8">
    <location>
        <begin position="104"/>
        <end position="170"/>
    </location>
</feature>
<dbReference type="CDD" id="cd00067">
    <property type="entry name" value="GAL4"/>
    <property type="match status" value="1"/>
</dbReference>
<feature type="region of interest" description="Disordered" evidence="8">
    <location>
        <begin position="758"/>
        <end position="801"/>
    </location>
</feature>
<gene>
    <name evidence="10" type="ORF">PNAL_LOCUS3005</name>
</gene>
<feature type="region of interest" description="Disordered" evidence="8">
    <location>
        <begin position="223"/>
        <end position="270"/>
    </location>
</feature>
<evidence type="ECO:0000256" key="3">
    <source>
        <dbReference type="ARBA" id="ARBA00022833"/>
    </source>
</evidence>
<evidence type="ECO:0000256" key="1">
    <source>
        <dbReference type="ARBA" id="ARBA00004123"/>
    </source>
</evidence>
<dbReference type="PROSITE" id="PS50048">
    <property type="entry name" value="ZN2_CY6_FUNGAL_2"/>
    <property type="match status" value="1"/>
</dbReference>